<dbReference type="KEGG" id="paro:CUV01_04355"/>
<dbReference type="EMBL" id="CP025408">
    <property type="protein sequence ID" value="AUH32716.1"/>
    <property type="molecule type" value="Genomic_DNA"/>
</dbReference>
<evidence type="ECO:0000313" key="2">
    <source>
        <dbReference type="EMBL" id="AUH32716.1"/>
    </source>
</evidence>
<keyword evidence="1" id="KW-0732">Signal</keyword>
<dbReference type="AlphaFoldDB" id="A0A2K9EPR9"/>
<evidence type="ECO:0000256" key="1">
    <source>
        <dbReference type="SAM" id="SignalP"/>
    </source>
</evidence>
<gene>
    <name evidence="2" type="ORF">CUV01_04355</name>
</gene>
<accession>A0A2K9EPR9</accession>
<dbReference type="Proteomes" id="UP000233742">
    <property type="component" value="Chromosome"/>
</dbReference>
<organism evidence="2 3">
    <name type="scientific">Paracoccus tegillarcae</name>
    <dbReference type="NCBI Taxonomy" id="1529068"/>
    <lineage>
        <taxon>Bacteria</taxon>
        <taxon>Pseudomonadati</taxon>
        <taxon>Pseudomonadota</taxon>
        <taxon>Alphaproteobacteria</taxon>
        <taxon>Rhodobacterales</taxon>
        <taxon>Paracoccaceae</taxon>
        <taxon>Paracoccus</taxon>
    </lineage>
</organism>
<keyword evidence="3" id="KW-1185">Reference proteome</keyword>
<reference evidence="2 3" key="1">
    <citation type="submission" date="2017-12" db="EMBL/GenBank/DDBJ databases">
        <authorList>
            <person name="Hurst M.R.H."/>
        </authorList>
    </citation>
    <scope>NUCLEOTIDE SEQUENCE [LARGE SCALE GENOMIC DNA]</scope>
    <source>
        <strain evidence="2 3">BM15</strain>
    </source>
</reference>
<name>A0A2K9EPR9_9RHOB</name>
<dbReference type="OrthoDB" id="9806572at2"/>
<dbReference type="RefSeq" id="WP_101459390.1">
    <property type="nucleotide sequence ID" value="NZ_CP025408.1"/>
</dbReference>
<sequence>MNSFTLRGLIAIAVTAGGISTAQAQESTNVVATEDDWTVFAADNPKECWAVSPPRSSRNTDAEGNAKDVTRGDIRLYVAYRPGQEGEVSFSGGYPFAPDSTVEVDIGGAKYNLFTEGESAWTGSPTEDSKLIGSLRAGSSATIVGRSARGTVTTDTFSLAGITAATNTARSRCE</sequence>
<evidence type="ECO:0008006" key="4">
    <source>
        <dbReference type="Google" id="ProtNLM"/>
    </source>
</evidence>
<feature type="signal peptide" evidence="1">
    <location>
        <begin position="1"/>
        <end position="24"/>
    </location>
</feature>
<feature type="chain" id="PRO_5014746174" description="Invasion associated locus B (IalB) protein" evidence="1">
    <location>
        <begin position="25"/>
        <end position="174"/>
    </location>
</feature>
<proteinExistence type="predicted"/>
<evidence type="ECO:0000313" key="3">
    <source>
        <dbReference type="Proteomes" id="UP000233742"/>
    </source>
</evidence>
<protein>
    <recommendedName>
        <fullName evidence="4">Invasion associated locus B (IalB) protein</fullName>
    </recommendedName>
</protein>